<evidence type="ECO:0000313" key="2">
    <source>
        <dbReference type="Proteomes" id="UP000051574"/>
    </source>
</evidence>
<dbReference type="Proteomes" id="UP000051574">
    <property type="component" value="Unassembled WGS sequence"/>
</dbReference>
<reference evidence="1 2" key="1">
    <citation type="submission" date="2015-09" db="EMBL/GenBank/DDBJ databases">
        <title>Draft genome of the scarab beetle Oryctes borbonicus.</title>
        <authorList>
            <person name="Meyer J.M."/>
            <person name="Markov G.V."/>
            <person name="Baskaran P."/>
            <person name="Herrmann M."/>
            <person name="Sommer R.J."/>
            <person name="Roedelsperger C."/>
        </authorList>
    </citation>
    <scope>NUCLEOTIDE SEQUENCE [LARGE SCALE GENOMIC DNA]</scope>
    <source>
        <strain evidence="1">OB123</strain>
        <tissue evidence="1">Whole animal</tissue>
    </source>
</reference>
<dbReference type="EMBL" id="LJIG01002989">
    <property type="protein sequence ID" value="KRT83951.1"/>
    <property type="molecule type" value="Genomic_DNA"/>
</dbReference>
<accession>A0A0T6B9B7</accession>
<gene>
    <name evidence="1" type="ORF">AMK59_762</name>
</gene>
<comment type="caution">
    <text evidence="1">The sequence shown here is derived from an EMBL/GenBank/DDBJ whole genome shotgun (WGS) entry which is preliminary data.</text>
</comment>
<name>A0A0T6B9B7_9SCAR</name>
<proteinExistence type="predicted"/>
<protein>
    <submittedName>
        <fullName evidence="1">Uncharacterized protein</fullName>
    </submittedName>
</protein>
<keyword evidence="2" id="KW-1185">Reference proteome</keyword>
<feature type="non-terminal residue" evidence="1">
    <location>
        <position position="127"/>
    </location>
</feature>
<sequence length="127" mass="14251">MPVCTMLPFQSNPNTSPDIPSLPLTIQSDLFRRRAQSKEADLDRDFADYDTLSNSDEDTVSIQNSLYLDSAVFIVRSELEQKLIIDKSNAAHQYQQKYGVTAGMSLENMVCSRCGDGFEPHEKIVNS</sequence>
<evidence type="ECO:0000313" key="1">
    <source>
        <dbReference type="EMBL" id="KRT83951.1"/>
    </source>
</evidence>
<dbReference type="SUPFAM" id="SSF57716">
    <property type="entry name" value="Glucocorticoid receptor-like (DNA-binding domain)"/>
    <property type="match status" value="1"/>
</dbReference>
<organism evidence="1 2">
    <name type="scientific">Oryctes borbonicus</name>
    <dbReference type="NCBI Taxonomy" id="1629725"/>
    <lineage>
        <taxon>Eukaryota</taxon>
        <taxon>Metazoa</taxon>
        <taxon>Ecdysozoa</taxon>
        <taxon>Arthropoda</taxon>
        <taxon>Hexapoda</taxon>
        <taxon>Insecta</taxon>
        <taxon>Pterygota</taxon>
        <taxon>Neoptera</taxon>
        <taxon>Endopterygota</taxon>
        <taxon>Coleoptera</taxon>
        <taxon>Polyphaga</taxon>
        <taxon>Scarabaeiformia</taxon>
        <taxon>Scarabaeidae</taxon>
        <taxon>Dynastinae</taxon>
        <taxon>Oryctes</taxon>
    </lineage>
</organism>
<dbReference type="AlphaFoldDB" id="A0A0T6B9B7"/>